<dbReference type="InterPro" id="IPR000160">
    <property type="entry name" value="GGDEF_dom"/>
</dbReference>
<dbReference type="SUPFAM" id="SSF55785">
    <property type="entry name" value="PYP-like sensor domain (PAS domain)"/>
    <property type="match status" value="2"/>
</dbReference>
<dbReference type="AlphaFoldDB" id="A0A437QDP8"/>
<dbReference type="InterPro" id="IPR052155">
    <property type="entry name" value="Biofilm_reg_signaling"/>
</dbReference>
<dbReference type="CDD" id="cd01949">
    <property type="entry name" value="GGDEF"/>
    <property type="match status" value="1"/>
</dbReference>
<protein>
    <submittedName>
        <fullName evidence="4">PAS domain S-box protein</fullName>
    </submittedName>
</protein>
<sequence length="428" mass="48278">MRLSSTVFLTGKHVDLAASLEAVGAPISIWERSYSGKLLFVSGNSRFQEIVDQRLSGLVEHDLASVLPRYVASQIEPAIEECLDSQRSVETEVVIERHGRTRWWRFQYSPLLTREGEVRRLMNTCIEITEKKELERSLDTSLRRFEAVINTAYDGIISIDESQQVKMFNQAAGDMFGIKPDSAIGRPLTDLMPARYRHGHHGYMEGFKHSPVMSRPMHTRAAVTGLRSDGTEFPLEVTISKIQVGTQTEMTAVLRDISERSRLMEELREAASVDSATGLYNRRFFEDQTERELARCRYFGHKMTLMVIAVDRYKELTDGHGNSFGDRLMSDVSKAVVEGGRKVDIVARYHAGSLAILLPEMPAEQALERAETIRKYAASALAPESMIPITFSIGVAEFCDESYADELFARAERALSRAGENRVEQDRK</sequence>
<dbReference type="InterPro" id="IPR000014">
    <property type="entry name" value="PAS"/>
</dbReference>
<evidence type="ECO:0000259" key="1">
    <source>
        <dbReference type="PROSITE" id="PS50112"/>
    </source>
</evidence>
<dbReference type="SMART" id="SM00091">
    <property type="entry name" value="PAS"/>
    <property type="match status" value="1"/>
</dbReference>
<dbReference type="InterPro" id="IPR035965">
    <property type="entry name" value="PAS-like_dom_sf"/>
</dbReference>
<dbReference type="Proteomes" id="UP000282818">
    <property type="component" value="Unassembled WGS sequence"/>
</dbReference>
<dbReference type="Gene3D" id="3.30.70.270">
    <property type="match status" value="1"/>
</dbReference>
<dbReference type="SMART" id="SM00267">
    <property type="entry name" value="GGDEF"/>
    <property type="match status" value="1"/>
</dbReference>
<name>A0A437QDP8_9GAMM</name>
<dbReference type="Pfam" id="PF00989">
    <property type="entry name" value="PAS"/>
    <property type="match status" value="1"/>
</dbReference>
<reference evidence="4 5" key="1">
    <citation type="submission" date="2019-01" db="EMBL/GenBank/DDBJ databases">
        <authorList>
            <person name="Chen W.-M."/>
        </authorList>
    </citation>
    <scope>NUCLEOTIDE SEQUENCE [LARGE SCALE GENOMIC DNA]</scope>
    <source>
        <strain evidence="4 5">HPM-16</strain>
    </source>
</reference>
<feature type="domain" description="PAS" evidence="1">
    <location>
        <begin position="141"/>
        <end position="192"/>
    </location>
</feature>
<evidence type="ECO:0000313" key="4">
    <source>
        <dbReference type="EMBL" id="RVU32670.1"/>
    </source>
</evidence>
<dbReference type="SMART" id="SM00086">
    <property type="entry name" value="PAC"/>
    <property type="match status" value="2"/>
</dbReference>
<evidence type="ECO:0000259" key="3">
    <source>
        <dbReference type="PROSITE" id="PS50887"/>
    </source>
</evidence>
<dbReference type="EMBL" id="SACQ01000001">
    <property type="protein sequence ID" value="RVU32670.1"/>
    <property type="molecule type" value="Genomic_DNA"/>
</dbReference>
<dbReference type="CDD" id="cd00130">
    <property type="entry name" value="PAS"/>
    <property type="match status" value="1"/>
</dbReference>
<dbReference type="Pfam" id="PF08448">
    <property type="entry name" value="PAS_4"/>
    <property type="match status" value="1"/>
</dbReference>
<dbReference type="NCBIfam" id="TIGR00229">
    <property type="entry name" value="sensory_box"/>
    <property type="match status" value="2"/>
</dbReference>
<dbReference type="InterPro" id="IPR001610">
    <property type="entry name" value="PAC"/>
</dbReference>
<dbReference type="InterPro" id="IPR029787">
    <property type="entry name" value="Nucleotide_cyclase"/>
</dbReference>
<accession>A0A437QDP8</accession>
<keyword evidence="5" id="KW-1185">Reference proteome</keyword>
<dbReference type="InterPro" id="IPR013767">
    <property type="entry name" value="PAS_fold"/>
</dbReference>
<feature type="domain" description="PAC" evidence="2">
    <location>
        <begin position="87"/>
        <end position="140"/>
    </location>
</feature>
<dbReference type="PANTHER" id="PTHR44757">
    <property type="entry name" value="DIGUANYLATE CYCLASE DGCP"/>
    <property type="match status" value="1"/>
</dbReference>
<dbReference type="Pfam" id="PF00990">
    <property type="entry name" value="GGDEF"/>
    <property type="match status" value="1"/>
</dbReference>
<dbReference type="PROSITE" id="PS50112">
    <property type="entry name" value="PAS"/>
    <property type="match status" value="1"/>
</dbReference>
<comment type="caution">
    <text evidence="4">The sequence shown here is derived from an EMBL/GenBank/DDBJ whole genome shotgun (WGS) entry which is preliminary data.</text>
</comment>
<dbReference type="InterPro" id="IPR013656">
    <property type="entry name" value="PAS_4"/>
</dbReference>
<dbReference type="Gene3D" id="3.30.450.20">
    <property type="entry name" value="PAS domain"/>
    <property type="match status" value="2"/>
</dbReference>
<dbReference type="InterPro" id="IPR043128">
    <property type="entry name" value="Rev_trsase/Diguanyl_cyclase"/>
</dbReference>
<dbReference type="PANTHER" id="PTHR44757:SF2">
    <property type="entry name" value="BIOFILM ARCHITECTURE MAINTENANCE PROTEIN MBAA"/>
    <property type="match status" value="1"/>
</dbReference>
<dbReference type="PROSITE" id="PS50113">
    <property type="entry name" value="PAC"/>
    <property type="match status" value="2"/>
</dbReference>
<feature type="domain" description="PAC" evidence="2">
    <location>
        <begin position="219"/>
        <end position="269"/>
    </location>
</feature>
<organism evidence="4 5">
    <name type="scientific">Neptunomonas marina</name>
    <dbReference type="NCBI Taxonomy" id="1815562"/>
    <lineage>
        <taxon>Bacteria</taxon>
        <taxon>Pseudomonadati</taxon>
        <taxon>Pseudomonadota</taxon>
        <taxon>Gammaproteobacteria</taxon>
        <taxon>Oceanospirillales</taxon>
        <taxon>Oceanospirillaceae</taxon>
        <taxon>Neptunomonas</taxon>
    </lineage>
</organism>
<gene>
    <name evidence="4" type="ORF">EOE65_03165</name>
</gene>
<proteinExistence type="predicted"/>
<evidence type="ECO:0000313" key="5">
    <source>
        <dbReference type="Proteomes" id="UP000282818"/>
    </source>
</evidence>
<feature type="domain" description="GGDEF" evidence="3">
    <location>
        <begin position="301"/>
        <end position="428"/>
    </location>
</feature>
<dbReference type="SUPFAM" id="SSF55073">
    <property type="entry name" value="Nucleotide cyclase"/>
    <property type="match status" value="1"/>
</dbReference>
<dbReference type="PROSITE" id="PS50887">
    <property type="entry name" value="GGDEF"/>
    <property type="match status" value="1"/>
</dbReference>
<evidence type="ECO:0000259" key="2">
    <source>
        <dbReference type="PROSITE" id="PS50113"/>
    </source>
</evidence>
<dbReference type="InterPro" id="IPR000700">
    <property type="entry name" value="PAS-assoc_C"/>
</dbReference>
<dbReference type="NCBIfam" id="TIGR00254">
    <property type="entry name" value="GGDEF"/>
    <property type="match status" value="1"/>
</dbReference>
<dbReference type="GO" id="GO:0006355">
    <property type="term" value="P:regulation of DNA-templated transcription"/>
    <property type="evidence" value="ECO:0007669"/>
    <property type="project" value="InterPro"/>
</dbReference>